<dbReference type="Proteomes" id="UP000501690">
    <property type="component" value="Linkage Group LG4"/>
</dbReference>
<gene>
    <name evidence="1" type="ORF">DEO72_LG4g901</name>
</gene>
<dbReference type="AlphaFoldDB" id="A0A4D6LMC3"/>
<evidence type="ECO:0000313" key="1">
    <source>
        <dbReference type="EMBL" id="QCD89949.1"/>
    </source>
</evidence>
<reference evidence="1 2" key="1">
    <citation type="submission" date="2019-04" db="EMBL/GenBank/DDBJ databases">
        <title>An improved genome assembly and genetic linkage map for asparagus bean, Vigna unguiculata ssp. sesquipedialis.</title>
        <authorList>
            <person name="Xia Q."/>
            <person name="Zhang R."/>
            <person name="Dong Y."/>
        </authorList>
    </citation>
    <scope>NUCLEOTIDE SEQUENCE [LARGE SCALE GENOMIC DNA]</scope>
    <source>
        <tissue evidence="1">Leaf</tissue>
    </source>
</reference>
<keyword evidence="2" id="KW-1185">Reference proteome</keyword>
<name>A0A4D6LMC3_VIGUN</name>
<organism evidence="1 2">
    <name type="scientific">Vigna unguiculata</name>
    <name type="common">Cowpea</name>
    <dbReference type="NCBI Taxonomy" id="3917"/>
    <lineage>
        <taxon>Eukaryota</taxon>
        <taxon>Viridiplantae</taxon>
        <taxon>Streptophyta</taxon>
        <taxon>Embryophyta</taxon>
        <taxon>Tracheophyta</taxon>
        <taxon>Spermatophyta</taxon>
        <taxon>Magnoliopsida</taxon>
        <taxon>eudicotyledons</taxon>
        <taxon>Gunneridae</taxon>
        <taxon>Pentapetalae</taxon>
        <taxon>rosids</taxon>
        <taxon>fabids</taxon>
        <taxon>Fabales</taxon>
        <taxon>Fabaceae</taxon>
        <taxon>Papilionoideae</taxon>
        <taxon>50 kb inversion clade</taxon>
        <taxon>NPAAA clade</taxon>
        <taxon>indigoferoid/millettioid clade</taxon>
        <taxon>Phaseoleae</taxon>
        <taxon>Vigna</taxon>
    </lineage>
</organism>
<sequence>MVVHVFGDAMELLPIVAQCVGGAISRMVVAGHEVHGCGCRDGWLIWARVSGLWRKG</sequence>
<dbReference type="EMBL" id="CP039348">
    <property type="protein sequence ID" value="QCD89949.1"/>
    <property type="molecule type" value="Genomic_DNA"/>
</dbReference>
<protein>
    <submittedName>
        <fullName evidence="1">Uncharacterized protein</fullName>
    </submittedName>
</protein>
<proteinExistence type="predicted"/>
<accession>A0A4D6LMC3</accession>
<evidence type="ECO:0000313" key="2">
    <source>
        <dbReference type="Proteomes" id="UP000501690"/>
    </source>
</evidence>